<dbReference type="STRING" id="86630.A0A367J1R3"/>
<sequence length="71" mass="8563">KGDIQYINNLSIFHARDGYTDSPKNTRHLLRHWLHPDNAWKLPPQLESTWNKIYHQEREEIFPLEATVRII</sequence>
<dbReference type="Proteomes" id="UP000252139">
    <property type="component" value="Unassembled WGS sequence"/>
</dbReference>
<dbReference type="EMBL" id="PJQL01002531">
    <property type="protein sequence ID" value="RCH83872.1"/>
    <property type="molecule type" value="Genomic_DNA"/>
</dbReference>
<proteinExistence type="predicted"/>
<accession>A0A367J1R3</accession>
<name>A0A367J1R3_RHIAZ</name>
<evidence type="ECO:0000313" key="3">
    <source>
        <dbReference type="Proteomes" id="UP000252139"/>
    </source>
</evidence>
<organism evidence="2 3">
    <name type="scientific">Rhizopus azygosporus</name>
    <name type="common">Rhizopus microsporus var. azygosporus</name>
    <dbReference type="NCBI Taxonomy" id="86630"/>
    <lineage>
        <taxon>Eukaryota</taxon>
        <taxon>Fungi</taxon>
        <taxon>Fungi incertae sedis</taxon>
        <taxon>Mucoromycota</taxon>
        <taxon>Mucoromycotina</taxon>
        <taxon>Mucoromycetes</taxon>
        <taxon>Mucorales</taxon>
        <taxon>Mucorineae</taxon>
        <taxon>Rhizopodaceae</taxon>
        <taxon>Rhizopus</taxon>
    </lineage>
</organism>
<reference evidence="2 3" key="1">
    <citation type="journal article" date="2018" name="G3 (Bethesda)">
        <title>Phylogenetic and Phylogenomic Definition of Rhizopus Species.</title>
        <authorList>
            <person name="Gryganskyi A.P."/>
            <person name="Golan J."/>
            <person name="Dolatabadi S."/>
            <person name="Mondo S."/>
            <person name="Robb S."/>
            <person name="Idnurm A."/>
            <person name="Muszewska A."/>
            <person name="Steczkiewicz K."/>
            <person name="Masonjones S."/>
            <person name="Liao H.L."/>
            <person name="Gajdeczka M.T."/>
            <person name="Anike F."/>
            <person name="Vuek A."/>
            <person name="Anishchenko I.M."/>
            <person name="Voigt K."/>
            <person name="de Hoog G.S."/>
            <person name="Smith M.E."/>
            <person name="Heitman J."/>
            <person name="Vilgalys R."/>
            <person name="Stajich J.E."/>
        </authorList>
    </citation>
    <scope>NUCLEOTIDE SEQUENCE [LARGE SCALE GENOMIC DNA]</scope>
    <source>
        <strain evidence="2 3">CBS 357.93</strain>
    </source>
</reference>
<keyword evidence="1" id="KW-0560">Oxidoreductase</keyword>
<dbReference type="InterPro" id="IPR042098">
    <property type="entry name" value="TauD-like_sf"/>
</dbReference>
<evidence type="ECO:0000313" key="2">
    <source>
        <dbReference type="EMBL" id="RCH83872.1"/>
    </source>
</evidence>
<dbReference type="Gene3D" id="3.60.130.10">
    <property type="entry name" value="Clavaminate synthase-like"/>
    <property type="match status" value="1"/>
</dbReference>
<evidence type="ECO:0000256" key="1">
    <source>
        <dbReference type="ARBA" id="ARBA00023002"/>
    </source>
</evidence>
<dbReference type="AlphaFoldDB" id="A0A367J1R3"/>
<protein>
    <submittedName>
        <fullName evidence="2">Uncharacterized protein</fullName>
    </submittedName>
</protein>
<gene>
    <name evidence="2" type="ORF">CU097_000202</name>
</gene>
<dbReference type="GO" id="GO:0016491">
    <property type="term" value="F:oxidoreductase activity"/>
    <property type="evidence" value="ECO:0007669"/>
    <property type="project" value="UniProtKB-KW"/>
</dbReference>
<feature type="non-terminal residue" evidence="2">
    <location>
        <position position="1"/>
    </location>
</feature>
<dbReference type="OrthoDB" id="272271at2759"/>
<dbReference type="SUPFAM" id="SSF51197">
    <property type="entry name" value="Clavaminate synthase-like"/>
    <property type="match status" value="1"/>
</dbReference>
<comment type="caution">
    <text evidence="2">The sequence shown here is derived from an EMBL/GenBank/DDBJ whole genome shotgun (WGS) entry which is preliminary data.</text>
</comment>
<keyword evidence="3" id="KW-1185">Reference proteome</keyword>